<dbReference type="SUPFAM" id="SSF56112">
    <property type="entry name" value="Protein kinase-like (PK-like)"/>
    <property type="match status" value="1"/>
</dbReference>
<dbReference type="PROSITE" id="PS00107">
    <property type="entry name" value="PROTEIN_KINASE_ATP"/>
    <property type="match status" value="1"/>
</dbReference>
<dbReference type="AlphaFoldDB" id="A0A1H1XCX9"/>
<dbReference type="Pfam" id="PF00069">
    <property type="entry name" value="Pkinase"/>
    <property type="match status" value="1"/>
</dbReference>
<dbReference type="PROSITE" id="PS50011">
    <property type="entry name" value="PROTEIN_KINASE_DOM"/>
    <property type="match status" value="1"/>
</dbReference>
<dbReference type="PIRSF" id="PIRSF000654">
    <property type="entry name" value="Integrin-linked_kinase"/>
    <property type="match status" value="1"/>
</dbReference>
<evidence type="ECO:0000256" key="4">
    <source>
        <dbReference type="ARBA" id="ARBA00022840"/>
    </source>
</evidence>
<keyword evidence="8" id="KW-1185">Reference proteome</keyword>
<dbReference type="GO" id="GO:0004674">
    <property type="term" value="F:protein serine/threonine kinase activity"/>
    <property type="evidence" value="ECO:0007669"/>
    <property type="project" value="UniProtKB-KW"/>
</dbReference>
<proteinExistence type="predicted"/>
<dbReference type="SMART" id="SM00220">
    <property type="entry name" value="S_TKc"/>
    <property type="match status" value="1"/>
</dbReference>
<evidence type="ECO:0000259" key="6">
    <source>
        <dbReference type="PROSITE" id="PS50011"/>
    </source>
</evidence>
<evidence type="ECO:0000256" key="5">
    <source>
        <dbReference type="PROSITE-ProRule" id="PRU10141"/>
    </source>
</evidence>
<gene>
    <name evidence="7" type="ORF">SAMN04489716_2423</name>
</gene>
<dbReference type="InterPro" id="IPR011009">
    <property type="entry name" value="Kinase-like_dom_sf"/>
</dbReference>
<evidence type="ECO:0000256" key="1">
    <source>
        <dbReference type="ARBA" id="ARBA00022679"/>
    </source>
</evidence>
<dbReference type="Gene3D" id="1.10.510.10">
    <property type="entry name" value="Transferase(Phosphotransferase) domain 1"/>
    <property type="match status" value="1"/>
</dbReference>
<keyword evidence="1" id="KW-0808">Transferase</keyword>
<keyword evidence="7" id="KW-0723">Serine/threonine-protein kinase</keyword>
<keyword evidence="2 5" id="KW-0547">Nucleotide-binding</keyword>
<evidence type="ECO:0000313" key="7">
    <source>
        <dbReference type="EMBL" id="SDT07135.1"/>
    </source>
</evidence>
<dbReference type="STRING" id="113562.SAMN04489716_2423"/>
<keyword evidence="4 5" id="KW-0067">ATP-binding</keyword>
<name>A0A1H1XCX9_9ACTN</name>
<evidence type="ECO:0000256" key="3">
    <source>
        <dbReference type="ARBA" id="ARBA00022777"/>
    </source>
</evidence>
<dbReference type="PANTHER" id="PTHR43289">
    <property type="entry name" value="MITOGEN-ACTIVATED PROTEIN KINASE KINASE KINASE 20-RELATED"/>
    <property type="match status" value="1"/>
</dbReference>
<dbReference type="EMBL" id="LT629758">
    <property type="protein sequence ID" value="SDT07135.1"/>
    <property type="molecule type" value="Genomic_DNA"/>
</dbReference>
<dbReference type="InterPro" id="IPR000719">
    <property type="entry name" value="Prot_kinase_dom"/>
</dbReference>
<dbReference type="Proteomes" id="UP000198688">
    <property type="component" value="Chromosome I"/>
</dbReference>
<reference evidence="7 8" key="1">
    <citation type="submission" date="2016-10" db="EMBL/GenBank/DDBJ databases">
        <authorList>
            <person name="de Groot N.N."/>
        </authorList>
    </citation>
    <scope>NUCLEOTIDE SEQUENCE [LARGE SCALE GENOMIC DNA]</scope>
    <source>
        <strain evidence="7 8">DSM 43941</strain>
    </source>
</reference>
<sequence length="291" mass="31079">MIKPLRPDDPGALGQYQLIGRLGSGGMGSVFLGRAPDGRRVAIKMGRAEHMDEAEFRGRFRSEVTRSRQVPPLATAAVLDADPGHDPPYLVIEYVDGPNLAALVREQGPLAGATLHRTATGLATALTAIHGAGVIHRDLKPDNVLVAPDGVKVIDFGIAQAFEVTSRHTKPDHLVGTITYMAPERFDPAGGQSLTAAADVFAWGAVVTFAATGRTPFAGDSASAIAMRILSGTPDLTGLPGWLRPLVERALTRDPARRPTARELLDALLRGEQPVSAKKREWSLRTILGRR</sequence>
<dbReference type="PROSITE" id="PS00108">
    <property type="entry name" value="PROTEIN_KINASE_ST"/>
    <property type="match status" value="1"/>
</dbReference>
<feature type="domain" description="Protein kinase" evidence="6">
    <location>
        <begin position="16"/>
        <end position="269"/>
    </location>
</feature>
<accession>A0A1H1XCX9</accession>
<dbReference type="PANTHER" id="PTHR43289:SF34">
    <property type="entry name" value="SERINE_THREONINE-PROTEIN KINASE YBDM-RELATED"/>
    <property type="match status" value="1"/>
</dbReference>
<evidence type="ECO:0000256" key="2">
    <source>
        <dbReference type="ARBA" id="ARBA00022741"/>
    </source>
</evidence>
<dbReference type="Gene3D" id="3.30.200.20">
    <property type="entry name" value="Phosphorylase Kinase, domain 1"/>
    <property type="match status" value="1"/>
</dbReference>
<dbReference type="InterPro" id="IPR008271">
    <property type="entry name" value="Ser/Thr_kinase_AS"/>
</dbReference>
<dbReference type="RefSeq" id="WP_092544295.1">
    <property type="nucleotide sequence ID" value="NZ_BOMJ01000041.1"/>
</dbReference>
<dbReference type="InterPro" id="IPR017441">
    <property type="entry name" value="Protein_kinase_ATP_BS"/>
</dbReference>
<protein>
    <submittedName>
        <fullName evidence="7">Serine/threonine protein kinase</fullName>
    </submittedName>
</protein>
<keyword evidence="3 7" id="KW-0418">Kinase</keyword>
<dbReference type="CDD" id="cd14014">
    <property type="entry name" value="STKc_PknB_like"/>
    <property type="match status" value="1"/>
</dbReference>
<dbReference type="GO" id="GO:0005524">
    <property type="term" value="F:ATP binding"/>
    <property type="evidence" value="ECO:0007669"/>
    <property type="project" value="UniProtKB-UniRule"/>
</dbReference>
<evidence type="ECO:0000313" key="8">
    <source>
        <dbReference type="Proteomes" id="UP000198688"/>
    </source>
</evidence>
<organism evidence="7 8">
    <name type="scientific">Actinoplanes derwentensis</name>
    <dbReference type="NCBI Taxonomy" id="113562"/>
    <lineage>
        <taxon>Bacteria</taxon>
        <taxon>Bacillati</taxon>
        <taxon>Actinomycetota</taxon>
        <taxon>Actinomycetes</taxon>
        <taxon>Micromonosporales</taxon>
        <taxon>Micromonosporaceae</taxon>
        <taxon>Actinoplanes</taxon>
    </lineage>
</organism>
<feature type="binding site" evidence="5">
    <location>
        <position position="44"/>
    </location>
    <ligand>
        <name>ATP</name>
        <dbReference type="ChEBI" id="CHEBI:30616"/>
    </ligand>
</feature>
<dbReference type="OrthoDB" id="4326323at2"/>